<keyword evidence="3" id="KW-1185">Reference proteome</keyword>
<reference evidence="2 3" key="1">
    <citation type="submission" date="2023-07" db="EMBL/GenBank/DDBJ databases">
        <title>Genomic Encyclopedia of Type Strains, Phase IV (KMG-IV): sequencing the most valuable type-strain genomes for metagenomic binning, comparative biology and taxonomic classification.</title>
        <authorList>
            <person name="Goeker M."/>
        </authorList>
    </citation>
    <scope>NUCLEOTIDE SEQUENCE [LARGE SCALE GENOMIC DNA]</scope>
    <source>
        <strain evidence="2 3">DSM 12751</strain>
    </source>
</reference>
<dbReference type="RefSeq" id="WP_307397697.1">
    <property type="nucleotide sequence ID" value="NZ_BAAADK010000020.1"/>
</dbReference>
<dbReference type="EMBL" id="JAUSTY010000025">
    <property type="protein sequence ID" value="MDQ0168162.1"/>
    <property type="molecule type" value="Genomic_DNA"/>
</dbReference>
<name>A0ABT9W4J3_9BACI</name>
<evidence type="ECO:0008006" key="4">
    <source>
        <dbReference type="Google" id="ProtNLM"/>
    </source>
</evidence>
<organism evidence="2 3">
    <name type="scientific">Caldalkalibacillus horti</name>
    <dbReference type="NCBI Taxonomy" id="77523"/>
    <lineage>
        <taxon>Bacteria</taxon>
        <taxon>Bacillati</taxon>
        <taxon>Bacillota</taxon>
        <taxon>Bacilli</taxon>
        <taxon>Bacillales</taxon>
        <taxon>Bacillaceae</taxon>
        <taxon>Caldalkalibacillus</taxon>
    </lineage>
</organism>
<evidence type="ECO:0000313" key="3">
    <source>
        <dbReference type="Proteomes" id="UP001235840"/>
    </source>
</evidence>
<feature type="region of interest" description="Disordered" evidence="1">
    <location>
        <begin position="82"/>
        <end position="102"/>
    </location>
</feature>
<dbReference type="Proteomes" id="UP001235840">
    <property type="component" value="Unassembled WGS sequence"/>
</dbReference>
<gene>
    <name evidence="2" type="ORF">J2S11_004114</name>
</gene>
<accession>A0ABT9W4J3</accession>
<sequence>MQQLHTGQSVPLSQPPKVITTKDLSYLEDQLSWHLNIVKKCSHYAQESTDPMVQQLLNQAGEMHQRHYQTLLKHCQNNNTQMMTSVQQQMQQGSAQQAQQTN</sequence>
<comment type="caution">
    <text evidence="2">The sequence shown here is derived from an EMBL/GenBank/DDBJ whole genome shotgun (WGS) entry which is preliminary data.</text>
</comment>
<protein>
    <recommendedName>
        <fullName evidence="4">Spore coat protein</fullName>
    </recommendedName>
</protein>
<proteinExistence type="predicted"/>
<evidence type="ECO:0000256" key="1">
    <source>
        <dbReference type="SAM" id="MobiDB-lite"/>
    </source>
</evidence>
<evidence type="ECO:0000313" key="2">
    <source>
        <dbReference type="EMBL" id="MDQ0168162.1"/>
    </source>
</evidence>